<gene>
    <name evidence="1" type="ORF">F4820DRAFT_446501</name>
</gene>
<protein>
    <submittedName>
        <fullName evidence="1">Uncharacterized protein</fullName>
    </submittedName>
</protein>
<dbReference type="EMBL" id="MU393452">
    <property type="protein sequence ID" value="KAI4866979.1"/>
    <property type="molecule type" value="Genomic_DNA"/>
</dbReference>
<name>A0ACB9Z5D7_9PEZI</name>
<comment type="caution">
    <text evidence="1">The sequence shown here is derived from an EMBL/GenBank/DDBJ whole genome shotgun (WGS) entry which is preliminary data.</text>
</comment>
<dbReference type="Proteomes" id="UP001497700">
    <property type="component" value="Unassembled WGS sequence"/>
</dbReference>
<evidence type="ECO:0000313" key="2">
    <source>
        <dbReference type="Proteomes" id="UP001497700"/>
    </source>
</evidence>
<evidence type="ECO:0000313" key="1">
    <source>
        <dbReference type="EMBL" id="KAI4866979.1"/>
    </source>
</evidence>
<proteinExistence type="predicted"/>
<accession>A0ACB9Z5D7</accession>
<reference evidence="1 2" key="1">
    <citation type="journal article" date="2022" name="New Phytol.">
        <title>Ecological generalism drives hyperdiversity of secondary metabolite gene clusters in xylarialean endophytes.</title>
        <authorList>
            <person name="Franco M.E.E."/>
            <person name="Wisecaver J.H."/>
            <person name="Arnold A.E."/>
            <person name="Ju Y.M."/>
            <person name="Slot J.C."/>
            <person name="Ahrendt S."/>
            <person name="Moore L.P."/>
            <person name="Eastman K.E."/>
            <person name="Scott K."/>
            <person name="Konkel Z."/>
            <person name="Mondo S.J."/>
            <person name="Kuo A."/>
            <person name="Hayes R.D."/>
            <person name="Haridas S."/>
            <person name="Andreopoulos B."/>
            <person name="Riley R."/>
            <person name="LaButti K."/>
            <person name="Pangilinan J."/>
            <person name="Lipzen A."/>
            <person name="Amirebrahimi M."/>
            <person name="Yan J."/>
            <person name="Adam C."/>
            <person name="Keymanesh K."/>
            <person name="Ng V."/>
            <person name="Louie K."/>
            <person name="Northen T."/>
            <person name="Drula E."/>
            <person name="Henrissat B."/>
            <person name="Hsieh H.M."/>
            <person name="Youens-Clark K."/>
            <person name="Lutzoni F."/>
            <person name="Miadlikowska J."/>
            <person name="Eastwood D.C."/>
            <person name="Hamelin R.C."/>
            <person name="Grigoriev I.V."/>
            <person name="U'Ren J.M."/>
        </authorList>
    </citation>
    <scope>NUCLEOTIDE SEQUENCE [LARGE SCALE GENOMIC DNA]</scope>
    <source>
        <strain evidence="1 2">CBS 119005</strain>
    </source>
</reference>
<sequence length="278" mass="30254">MTHTTPPIKDFSPFAALSSPVVALIYLLISLYLAVCAGVACKLANSKVRPDHPHRRLALFPAALGFTVLVALLAVPAVLGLAVWALAGSWILARRRRLVAWWRERRREGRERQERLERLRIWHRDLDRGVLDDDATTLEGGNGSIRTAGTRFGDSSDTSFDSYSSTLLSGGGGAASPAARHHSRDDHSDSSSSSTTRRSRHDRDRDDRNGNNSSSSVRRLLAPVPDRRDDGSSDGSSSSDGGAGAEPPFLMLPPPAYLAPYVDRDTWDSGYSSDIATF</sequence>
<keyword evidence="2" id="KW-1185">Reference proteome</keyword>
<organism evidence="1 2">
    <name type="scientific">Hypoxylon rubiginosum</name>
    <dbReference type="NCBI Taxonomy" id="110542"/>
    <lineage>
        <taxon>Eukaryota</taxon>
        <taxon>Fungi</taxon>
        <taxon>Dikarya</taxon>
        <taxon>Ascomycota</taxon>
        <taxon>Pezizomycotina</taxon>
        <taxon>Sordariomycetes</taxon>
        <taxon>Xylariomycetidae</taxon>
        <taxon>Xylariales</taxon>
        <taxon>Hypoxylaceae</taxon>
        <taxon>Hypoxylon</taxon>
    </lineage>
</organism>